<gene>
    <name evidence="1" type="ORF">I4F81_003149</name>
</gene>
<dbReference type="Proteomes" id="UP000798662">
    <property type="component" value="Chromosome 1"/>
</dbReference>
<reference evidence="1" key="1">
    <citation type="submission" date="2019-11" db="EMBL/GenBank/DDBJ databases">
        <title>Nori genome reveals adaptations in red seaweeds to the harsh intertidal environment.</title>
        <authorList>
            <person name="Wang D."/>
            <person name="Mao Y."/>
        </authorList>
    </citation>
    <scope>NUCLEOTIDE SEQUENCE</scope>
    <source>
        <tissue evidence="1">Gametophyte</tissue>
    </source>
</reference>
<keyword evidence="2" id="KW-1185">Reference proteome</keyword>
<evidence type="ECO:0000313" key="1">
    <source>
        <dbReference type="EMBL" id="KAK1860561.1"/>
    </source>
</evidence>
<dbReference type="EMBL" id="CM020618">
    <property type="protein sequence ID" value="KAK1860561.1"/>
    <property type="molecule type" value="Genomic_DNA"/>
</dbReference>
<protein>
    <submittedName>
        <fullName evidence="1">Uncharacterized protein</fullName>
    </submittedName>
</protein>
<organism evidence="1 2">
    <name type="scientific">Pyropia yezoensis</name>
    <name type="common">Susabi-nori</name>
    <name type="synonym">Porphyra yezoensis</name>
    <dbReference type="NCBI Taxonomy" id="2788"/>
    <lineage>
        <taxon>Eukaryota</taxon>
        <taxon>Rhodophyta</taxon>
        <taxon>Bangiophyceae</taxon>
        <taxon>Bangiales</taxon>
        <taxon>Bangiaceae</taxon>
        <taxon>Pyropia</taxon>
    </lineage>
</organism>
<comment type="caution">
    <text evidence="1">The sequence shown here is derived from an EMBL/GenBank/DDBJ whole genome shotgun (WGS) entry which is preliminary data.</text>
</comment>
<evidence type="ECO:0000313" key="2">
    <source>
        <dbReference type="Proteomes" id="UP000798662"/>
    </source>
</evidence>
<sequence length="169" mass="18889">MGIVYDRDEQMEGWLGSDFAGDKMTPMSTFGFTFILHGGAISWRSRQQRLVATPTAAAKYVAAAEGFKDRLWLRRLLNDLGEYAGPVTLHEDNQVCIAMATNEGMSPRTKHVDVCYHLIRDCVEKQQVVLAHVPTAEQLADGFTKALPRDAFTRFREGLGVKVVRRADS</sequence>
<proteinExistence type="predicted"/>
<accession>A0ACC3BS77</accession>
<name>A0ACC3BS77_PYRYE</name>